<dbReference type="Pfam" id="PF01753">
    <property type="entry name" value="zf-MYND"/>
    <property type="match status" value="1"/>
</dbReference>
<keyword evidence="1" id="KW-0479">Metal-binding</keyword>
<proteinExistence type="predicted"/>
<dbReference type="SUPFAM" id="SSF144232">
    <property type="entry name" value="HIT/MYND zinc finger-like"/>
    <property type="match status" value="1"/>
</dbReference>
<accession>A0ABR3F8R2</accession>
<reference evidence="6 7" key="1">
    <citation type="submission" date="2024-02" db="EMBL/GenBank/DDBJ databases">
        <title>A draft genome for the cacao thread blight pathogen Marasmius crinis-equi.</title>
        <authorList>
            <person name="Cohen S.P."/>
            <person name="Baruah I.K."/>
            <person name="Amoako-Attah I."/>
            <person name="Bukari Y."/>
            <person name="Meinhardt L.W."/>
            <person name="Bailey B.A."/>
        </authorList>
    </citation>
    <scope>NUCLEOTIDE SEQUENCE [LARGE SCALE GENOMIC DNA]</scope>
    <source>
        <strain evidence="6 7">GH-76</strain>
    </source>
</reference>
<keyword evidence="3" id="KW-0862">Zinc</keyword>
<sequence>MSDKCKMNASEIVRKLQPAPPPKIEINNLNQKTAGVLLALLSMAEFLRLDSVASAEMVMKSWPKAWPWLLAFSRAVLDTQPSTVTGFDTIEKVLTLAPFLFMSYLHGGTWSDHELDSTFNIEKRICAYPELAALALELWLLGTMIDHELVALLCDSAGGYSVSLFTGSGNNRSPARSRFLDVLSSTRWDLPKIFVKGIVREASRKLVDCGALRNHMSLLNTVVRLHPPPKPGMPTFLEDCAQKGLPRWATYGVLRTVSPKRYDTEMTRPEDPGIIVKESLLFLGHYFETDNYAILGALDDGIIYSLFRHRDLIVRSISPWKPADVPDLARAYSRFLDKLARRLYHRPLMVRAIRTIKRVAKEGIYADSYLKDCGPLLESWNKFCTQATARHVPPGEHREGWYEHPICGNANCPYRKTLKMNHKFKRCGECRVEIYCSQLCQKAAWKTHRTDCEGKKKSAQDRRDPTSLELAFLRECVYRDFYSEPASLRGVVHRIFHNEHTIIFMNYTKTPKEVKPIPLSWVKGMVDDPRYTSYSAKDLEEAFSAVALVAWRERTPFSVFVRDPSDRIVNSQAAALNTNCWQLALKMNEMLRRAGPGGSQ</sequence>
<evidence type="ECO:0000256" key="1">
    <source>
        <dbReference type="ARBA" id="ARBA00022723"/>
    </source>
</evidence>
<keyword evidence="2 4" id="KW-0863">Zinc-finger</keyword>
<keyword evidence="7" id="KW-1185">Reference proteome</keyword>
<evidence type="ECO:0000313" key="7">
    <source>
        <dbReference type="Proteomes" id="UP001465976"/>
    </source>
</evidence>
<evidence type="ECO:0000259" key="5">
    <source>
        <dbReference type="PROSITE" id="PS50865"/>
    </source>
</evidence>
<dbReference type="InterPro" id="IPR002893">
    <property type="entry name" value="Znf_MYND"/>
</dbReference>
<organism evidence="6 7">
    <name type="scientific">Marasmius crinis-equi</name>
    <dbReference type="NCBI Taxonomy" id="585013"/>
    <lineage>
        <taxon>Eukaryota</taxon>
        <taxon>Fungi</taxon>
        <taxon>Dikarya</taxon>
        <taxon>Basidiomycota</taxon>
        <taxon>Agaricomycotina</taxon>
        <taxon>Agaricomycetes</taxon>
        <taxon>Agaricomycetidae</taxon>
        <taxon>Agaricales</taxon>
        <taxon>Marasmiineae</taxon>
        <taxon>Marasmiaceae</taxon>
        <taxon>Marasmius</taxon>
    </lineage>
</organism>
<evidence type="ECO:0000256" key="4">
    <source>
        <dbReference type="PROSITE-ProRule" id="PRU00134"/>
    </source>
</evidence>
<dbReference type="Gene3D" id="6.10.140.2220">
    <property type="match status" value="1"/>
</dbReference>
<gene>
    <name evidence="6" type="ORF">V5O48_010279</name>
</gene>
<comment type="caution">
    <text evidence="6">The sequence shown here is derived from an EMBL/GenBank/DDBJ whole genome shotgun (WGS) entry which is preliminary data.</text>
</comment>
<name>A0ABR3F8R2_9AGAR</name>
<evidence type="ECO:0000313" key="6">
    <source>
        <dbReference type="EMBL" id="KAL0571678.1"/>
    </source>
</evidence>
<protein>
    <recommendedName>
        <fullName evidence="5">MYND-type domain-containing protein</fullName>
    </recommendedName>
</protein>
<dbReference type="Proteomes" id="UP001465976">
    <property type="component" value="Unassembled WGS sequence"/>
</dbReference>
<dbReference type="PROSITE" id="PS50865">
    <property type="entry name" value="ZF_MYND_2"/>
    <property type="match status" value="1"/>
</dbReference>
<feature type="domain" description="MYND-type" evidence="5">
    <location>
        <begin position="409"/>
        <end position="452"/>
    </location>
</feature>
<evidence type="ECO:0000256" key="2">
    <source>
        <dbReference type="ARBA" id="ARBA00022771"/>
    </source>
</evidence>
<evidence type="ECO:0000256" key="3">
    <source>
        <dbReference type="ARBA" id="ARBA00022833"/>
    </source>
</evidence>
<dbReference type="EMBL" id="JBAHYK010000731">
    <property type="protein sequence ID" value="KAL0571678.1"/>
    <property type="molecule type" value="Genomic_DNA"/>
</dbReference>